<proteinExistence type="predicted"/>
<gene>
    <name evidence="1" type="ORF">BH720_12045</name>
</gene>
<comment type="caution">
    <text evidence="1">The sequence shown here is derived from an EMBL/GenBank/DDBJ whole genome shotgun (WGS) entry which is preliminary data.</text>
</comment>
<organism evidence="1">
    <name type="scientific">Desertifilum tharense IPPAS B-1220</name>
    <dbReference type="NCBI Taxonomy" id="1781255"/>
    <lineage>
        <taxon>Bacteria</taxon>
        <taxon>Bacillati</taxon>
        <taxon>Cyanobacteriota</taxon>
        <taxon>Cyanophyceae</taxon>
        <taxon>Desertifilales</taxon>
        <taxon>Desertifilaceae</taxon>
        <taxon>Desertifilum</taxon>
    </lineage>
</organism>
<accession>A0A1E5QJS2</accession>
<name>A0A1E5QJS2_9CYAN</name>
<evidence type="ECO:0000313" key="1">
    <source>
        <dbReference type="EMBL" id="OEJ74946.1"/>
    </source>
</evidence>
<dbReference type="EMBL" id="MJGC01000058">
    <property type="protein sequence ID" value="OEJ74946.1"/>
    <property type="molecule type" value="Genomic_DNA"/>
</dbReference>
<reference evidence="1" key="1">
    <citation type="submission" date="2016-09" db="EMBL/GenBank/DDBJ databases">
        <title>Draft genome of thermotolerant cyanobacterium Desertifilum sp. strain IPPAS B-1220.</title>
        <authorList>
            <person name="Sinetova M.A."/>
            <person name="Bolakhan K."/>
            <person name="Zayadan B.K."/>
            <person name="Mironov K.S."/>
            <person name="Ustinova V."/>
            <person name="Kupriyanova E.V."/>
            <person name="Sidorov R.A."/>
            <person name="Skrypnik A.N."/>
            <person name="Gogoleva N.E."/>
            <person name="Gogolev Y.V."/>
            <person name="Los D.A."/>
        </authorList>
    </citation>
    <scope>NUCLEOTIDE SEQUENCE [LARGE SCALE GENOMIC DNA]</scope>
    <source>
        <strain evidence="1">IPPAS B-1220</strain>
    </source>
</reference>
<protein>
    <submittedName>
        <fullName evidence="1">Uncharacterized protein</fullName>
    </submittedName>
</protein>
<dbReference type="AlphaFoldDB" id="A0A1E5QJS2"/>
<sequence length="72" mass="8069">MRESALAGAEEAIKTLVARREEAMRVESALFTELNLGSIKGVLHQICCTQSKTRNALLTTIQAFFRQIFIKD</sequence>